<name>A0A0K9PHT7_ZOSMR</name>
<evidence type="ECO:0000313" key="9">
    <source>
        <dbReference type="EMBL" id="KMZ67790.1"/>
    </source>
</evidence>
<evidence type="ECO:0000256" key="1">
    <source>
        <dbReference type="ARBA" id="ARBA00004651"/>
    </source>
</evidence>
<dbReference type="GO" id="GO:0022857">
    <property type="term" value="F:transmembrane transporter activity"/>
    <property type="evidence" value="ECO:0007669"/>
    <property type="project" value="InterPro"/>
</dbReference>
<keyword evidence="6 7" id="KW-0472">Membrane</keyword>
<feature type="transmembrane region" description="Helical" evidence="7">
    <location>
        <begin position="179"/>
        <end position="201"/>
    </location>
</feature>
<dbReference type="PANTHER" id="PTHR45826">
    <property type="entry name" value="POLYAMINE TRANSPORTER PUT1"/>
    <property type="match status" value="1"/>
</dbReference>
<dbReference type="Gene3D" id="1.20.1740.10">
    <property type="entry name" value="Amino acid/polyamine transporter I"/>
    <property type="match status" value="1"/>
</dbReference>
<proteinExistence type="predicted"/>
<comment type="subcellular location">
    <subcellularLocation>
        <location evidence="1">Cell membrane</location>
        <topology evidence="1">Multi-pass membrane protein</topology>
    </subcellularLocation>
</comment>
<dbReference type="PANTHER" id="PTHR45826:SF8">
    <property type="entry name" value="CATIONIC AMINO ACID TRANSPORTER"/>
    <property type="match status" value="1"/>
</dbReference>
<keyword evidence="5 7" id="KW-1133">Transmembrane helix</keyword>
<dbReference type="GO" id="GO:0005886">
    <property type="term" value="C:plasma membrane"/>
    <property type="evidence" value="ECO:0007669"/>
    <property type="project" value="UniProtKB-SubCell"/>
</dbReference>
<dbReference type="OMA" id="LMSSCAY"/>
<feature type="transmembrane region" description="Helical" evidence="7">
    <location>
        <begin position="108"/>
        <end position="134"/>
    </location>
</feature>
<dbReference type="OrthoDB" id="5982228at2759"/>
<keyword evidence="3" id="KW-1003">Cell membrane</keyword>
<sequence>MVGLSVPKLQLKRWKMTLNKNDIDWRLYINTLFWNLNFWDNVSTLAGEVDNPKKTFPRALLASGFLTCLGYILPLMAATGGLDVSMADWEDGFLADAAGIIGGKWLKIWVSAGSVLSVIGLYEAQMSSCVYQLVGMADLGLMPKIFSRRSPRFHTPWVGILVSTLIILCISFLDFTDIIMAANFIYSLSMLLEFAAFLWLRRSMPELERPYRIPLRLPWLVGMCLVPAAFIVAVMCIGSLKVYAIGVGLTLFGIVLYFNVKWLKMFFPHWAWLSEVDI</sequence>
<evidence type="ECO:0000256" key="2">
    <source>
        <dbReference type="ARBA" id="ARBA00022448"/>
    </source>
</evidence>
<evidence type="ECO:0000313" key="10">
    <source>
        <dbReference type="Proteomes" id="UP000036987"/>
    </source>
</evidence>
<evidence type="ECO:0000256" key="4">
    <source>
        <dbReference type="ARBA" id="ARBA00022692"/>
    </source>
</evidence>
<reference evidence="10" key="1">
    <citation type="journal article" date="2016" name="Nature">
        <title>The genome of the seagrass Zostera marina reveals angiosperm adaptation to the sea.</title>
        <authorList>
            <person name="Olsen J.L."/>
            <person name="Rouze P."/>
            <person name="Verhelst B."/>
            <person name="Lin Y.-C."/>
            <person name="Bayer T."/>
            <person name="Collen J."/>
            <person name="Dattolo E."/>
            <person name="De Paoli E."/>
            <person name="Dittami S."/>
            <person name="Maumus F."/>
            <person name="Michel G."/>
            <person name="Kersting A."/>
            <person name="Lauritano C."/>
            <person name="Lohaus R."/>
            <person name="Toepel M."/>
            <person name="Tonon T."/>
            <person name="Vanneste K."/>
            <person name="Amirebrahimi M."/>
            <person name="Brakel J."/>
            <person name="Bostroem C."/>
            <person name="Chovatia M."/>
            <person name="Grimwood J."/>
            <person name="Jenkins J.W."/>
            <person name="Jueterbock A."/>
            <person name="Mraz A."/>
            <person name="Stam W.T."/>
            <person name="Tice H."/>
            <person name="Bornberg-Bauer E."/>
            <person name="Green P.J."/>
            <person name="Pearson G.A."/>
            <person name="Procaccini G."/>
            <person name="Duarte C.M."/>
            <person name="Schmutz J."/>
            <person name="Reusch T.B.H."/>
            <person name="Van de Peer Y."/>
        </authorList>
    </citation>
    <scope>NUCLEOTIDE SEQUENCE [LARGE SCALE GENOMIC DNA]</scope>
    <source>
        <strain evidence="10">cv. Finnish</strain>
    </source>
</reference>
<gene>
    <name evidence="9" type="ORF">ZOSMA_259G00110</name>
</gene>
<dbReference type="Proteomes" id="UP000036987">
    <property type="component" value="Unassembled WGS sequence"/>
</dbReference>
<feature type="transmembrane region" description="Helical" evidence="7">
    <location>
        <begin position="240"/>
        <end position="260"/>
    </location>
</feature>
<keyword evidence="4 7" id="KW-0812">Transmembrane</keyword>
<dbReference type="InterPro" id="IPR004841">
    <property type="entry name" value="AA-permease/SLC12A_dom"/>
</dbReference>
<protein>
    <recommendedName>
        <fullName evidence="8">Amino acid permease/ SLC12A domain-containing protein</fullName>
    </recommendedName>
</protein>
<accession>A0A0K9PHT7</accession>
<dbReference type="AlphaFoldDB" id="A0A0K9PHT7"/>
<dbReference type="InterPro" id="IPR044566">
    <property type="entry name" value="RMV1-like"/>
</dbReference>
<dbReference type="Pfam" id="PF00324">
    <property type="entry name" value="AA_permease"/>
    <property type="match status" value="1"/>
</dbReference>
<evidence type="ECO:0000256" key="3">
    <source>
        <dbReference type="ARBA" id="ARBA00022475"/>
    </source>
</evidence>
<feature type="transmembrane region" description="Helical" evidence="7">
    <location>
        <begin position="155"/>
        <end position="173"/>
    </location>
</feature>
<keyword evidence="10" id="KW-1185">Reference proteome</keyword>
<feature type="transmembrane region" description="Helical" evidence="7">
    <location>
        <begin position="59"/>
        <end position="79"/>
    </location>
</feature>
<feature type="transmembrane region" description="Helical" evidence="7">
    <location>
        <begin position="213"/>
        <end position="234"/>
    </location>
</feature>
<dbReference type="STRING" id="29655.A0A0K9PHT7"/>
<dbReference type="EMBL" id="LFYR01000888">
    <property type="protein sequence ID" value="KMZ67790.1"/>
    <property type="molecule type" value="Genomic_DNA"/>
</dbReference>
<organism evidence="9 10">
    <name type="scientific">Zostera marina</name>
    <name type="common">Eelgrass</name>
    <dbReference type="NCBI Taxonomy" id="29655"/>
    <lineage>
        <taxon>Eukaryota</taxon>
        <taxon>Viridiplantae</taxon>
        <taxon>Streptophyta</taxon>
        <taxon>Embryophyta</taxon>
        <taxon>Tracheophyta</taxon>
        <taxon>Spermatophyta</taxon>
        <taxon>Magnoliopsida</taxon>
        <taxon>Liliopsida</taxon>
        <taxon>Zosteraceae</taxon>
        <taxon>Zostera</taxon>
    </lineage>
</organism>
<evidence type="ECO:0000256" key="7">
    <source>
        <dbReference type="SAM" id="Phobius"/>
    </source>
</evidence>
<feature type="domain" description="Amino acid permease/ SLC12A" evidence="8">
    <location>
        <begin position="41"/>
        <end position="245"/>
    </location>
</feature>
<evidence type="ECO:0000256" key="6">
    <source>
        <dbReference type="ARBA" id="ARBA00023136"/>
    </source>
</evidence>
<comment type="caution">
    <text evidence="9">The sequence shown here is derived from an EMBL/GenBank/DDBJ whole genome shotgun (WGS) entry which is preliminary data.</text>
</comment>
<evidence type="ECO:0000259" key="8">
    <source>
        <dbReference type="Pfam" id="PF00324"/>
    </source>
</evidence>
<keyword evidence="2" id="KW-0813">Transport</keyword>
<evidence type="ECO:0000256" key="5">
    <source>
        <dbReference type="ARBA" id="ARBA00022989"/>
    </source>
</evidence>